<sequence>MRLWSIHPQYLDAKGLVALWREGLLAQAVLAGQTKGYRSHPQLARFLQSSAPPSYIAAYLKEVHAESLRRSYHFDARKIGAFPALPPLSVTQGQLDYEWTHLTTKLRVRDPEWLKPFEAIRQPVPHPLFQVIPGGIAPWEVVTA</sequence>
<dbReference type="Pfam" id="PF03013">
    <property type="entry name" value="Pyr_excise"/>
    <property type="match status" value="1"/>
</dbReference>
<keyword evidence="2" id="KW-1185">Reference proteome</keyword>
<keyword evidence="1" id="KW-0456">Lyase</keyword>
<accession>A0ABQ5PXJ0</accession>
<proteinExistence type="predicted"/>
<dbReference type="RefSeq" id="WP_285608113.1">
    <property type="nucleotide sequence ID" value="NZ_BSDC01000002.1"/>
</dbReference>
<protein>
    <submittedName>
        <fullName evidence="1">Pyrimidine dimer DNA glycosylase /DNA-(Apurinic or apyrimidinic site) lyase</fullName>
    </submittedName>
</protein>
<dbReference type="EMBL" id="BSDC01000002">
    <property type="protein sequence ID" value="GLH67177.1"/>
    <property type="molecule type" value="Genomic_DNA"/>
</dbReference>
<gene>
    <name evidence="1" type="ORF">GETHED_15410</name>
</gene>
<dbReference type="GO" id="GO:0016829">
    <property type="term" value="F:lyase activity"/>
    <property type="evidence" value="ECO:0007669"/>
    <property type="project" value="UniProtKB-KW"/>
</dbReference>
<dbReference type="Proteomes" id="UP001165044">
    <property type="component" value="Unassembled WGS sequence"/>
</dbReference>
<evidence type="ECO:0000313" key="2">
    <source>
        <dbReference type="Proteomes" id="UP001165044"/>
    </source>
</evidence>
<dbReference type="InterPro" id="IPR004260">
    <property type="entry name" value="Pyr-dimer_DNA_glycosylase"/>
</dbReference>
<organism evidence="1 2">
    <name type="scientific">Geothrix edaphica</name>
    <dbReference type="NCBI Taxonomy" id="2927976"/>
    <lineage>
        <taxon>Bacteria</taxon>
        <taxon>Pseudomonadati</taxon>
        <taxon>Acidobacteriota</taxon>
        <taxon>Holophagae</taxon>
        <taxon>Holophagales</taxon>
        <taxon>Holophagaceae</taxon>
        <taxon>Geothrix</taxon>
    </lineage>
</organism>
<comment type="caution">
    <text evidence="1">The sequence shown here is derived from an EMBL/GenBank/DDBJ whole genome shotgun (WGS) entry which is preliminary data.</text>
</comment>
<evidence type="ECO:0000313" key="1">
    <source>
        <dbReference type="EMBL" id="GLH67177.1"/>
    </source>
</evidence>
<reference evidence="1" key="1">
    <citation type="journal article" date="2023" name="Antonie Van Leeuwenhoek">
        <title>Mesoterricola silvestris gen. nov., sp. nov., Mesoterricola sediminis sp. nov., Geothrix oryzae sp. nov., Geothrix edaphica sp. nov., Geothrix rubra sp. nov., and Geothrix limicola sp. nov., six novel members of Acidobacteriota isolated from soils.</title>
        <authorList>
            <person name="Itoh H."/>
            <person name="Sugisawa Y."/>
            <person name="Mise K."/>
            <person name="Xu Z."/>
            <person name="Kuniyasu M."/>
            <person name="Ushijima N."/>
            <person name="Kawano K."/>
            <person name="Kobayashi E."/>
            <person name="Shiratori Y."/>
            <person name="Masuda Y."/>
            <person name="Senoo K."/>
        </authorList>
    </citation>
    <scope>NUCLEOTIDE SEQUENCE</scope>
    <source>
        <strain evidence="1">Red802</strain>
    </source>
</reference>
<name>A0ABQ5PXJ0_9BACT</name>